<organism evidence="12 13">
    <name type="scientific">Porites lobata</name>
    <dbReference type="NCBI Taxonomy" id="104759"/>
    <lineage>
        <taxon>Eukaryota</taxon>
        <taxon>Metazoa</taxon>
        <taxon>Cnidaria</taxon>
        <taxon>Anthozoa</taxon>
        <taxon>Hexacorallia</taxon>
        <taxon>Scleractinia</taxon>
        <taxon>Fungiina</taxon>
        <taxon>Poritidae</taxon>
        <taxon>Porites</taxon>
    </lineage>
</organism>
<sequence length="537" mass="61256">ISNTFTVFVFWVHKSKLKRTSFLVINLAVADLLIALTDTKLTRTSFLVINMAVADLFTGLTEIIEVAVNESVTPSFQILSSSASVFFLVLISLERAFALIWPLRHRVTSTKVYIYSVVIAWLTGIAMGSFIAFLGICNLTYFAVGAAVIIGSSLFTICVSYLFIRKRINNRAPAFDKTQSRVSVEQNTKLSKTLFIVIGASVALWVPSLTWYNISVWFPRLFPHFVIHIFTMPLITNSLVNPVIYSLRIPVFKKTIQQVRNKLKVVERSKSYIFTVFWIHRNKLRRTYLLLINLAVADLLVGFAYMTPHLTVLALPSYTGKSKLNFTTFDYLVIQFQVTFLSTSMFFLVLISLERAFALIWPLLHRTTSTKTFIYGVGAAWLAGVSLGSLTWLVSYGIFEISHYILTFSIVIVLSLATMCTSYLAIRKKLKRSDPTIVTTHQRKMVEQNTRKLSKTLFLMTGASAAFWVPSLVLFSCLNFPPGMFPEFVKYLLTMIHLCNSVVNPLIYSLRMPMFRQSLRRFRLVKIRKQRKKYIVN</sequence>
<feature type="transmembrane region" description="Helical" evidence="10">
    <location>
        <begin position="142"/>
        <end position="164"/>
    </location>
</feature>
<evidence type="ECO:0000256" key="8">
    <source>
        <dbReference type="ARBA" id="ARBA00023180"/>
    </source>
</evidence>
<feature type="domain" description="G-protein coupled receptors family 1 profile" evidence="11">
    <location>
        <begin position="2"/>
        <end position="245"/>
    </location>
</feature>
<protein>
    <recommendedName>
        <fullName evidence="11">G-protein coupled receptors family 1 profile domain-containing protein</fullName>
    </recommendedName>
</protein>
<keyword evidence="13" id="KW-1185">Reference proteome</keyword>
<evidence type="ECO:0000256" key="4">
    <source>
        <dbReference type="ARBA" id="ARBA00022989"/>
    </source>
</evidence>
<feature type="transmembrane region" description="Helical" evidence="10">
    <location>
        <begin position="76"/>
        <end position="100"/>
    </location>
</feature>
<dbReference type="Pfam" id="PF00001">
    <property type="entry name" value="7tm_1"/>
    <property type="match status" value="2"/>
</dbReference>
<feature type="transmembrane region" description="Helical" evidence="10">
    <location>
        <begin position="373"/>
        <end position="398"/>
    </location>
</feature>
<feature type="transmembrane region" description="Helical" evidence="10">
    <location>
        <begin position="331"/>
        <end position="353"/>
    </location>
</feature>
<evidence type="ECO:0000256" key="9">
    <source>
        <dbReference type="ARBA" id="ARBA00023224"/>
    </source>
</evidence>
<dbReference type="PRINTS" id="PR00237">
    <property type="entry name" value="GPCRRHODOPSN"/>
</dbReference>
<name>A0ABN8QWG1_9CNID</name>
<evidence type="ECO:0000256" key="2">
    <source>
        <dbReference type="ARBA" id="ARBA00022475"/>
    </source>
</evidence>
<evidence type="ECO:0000256" key="6">
    <source>
        <dbReference type="ARBA" id="ARBA00023136"/>
    </source>
</evidence>
<dbReference type="PROSITE" id="PS50262">
    <property type="entry name" value="G_PROTEIN_RECEP_F1_2"/>
    <property type="match status" value="2"/>
</dbReference>
<proteinExistence type="predicted"/>
<keyword evidence="9" id="KW-0807">Transducer</keyword>
<evidence type="ECO:0000256" key="1">
    <source>
        <dbReference type="ARBA" id="ARBA00004651"/>
    </source>
</evidence>
<accession>A0ABN8QWG1</accession>
<keyword evidence="7" id="KW-0675">Receptor</keyword>
<feature type="transmembrane region" description="Helical" evidence="10">
    <location>
        <begin position="44"/>
        <end position="64"/>
    </location>
</feature>
<keyword evidence="2" id="KW-1003">Cell membrane</keyword>
<dbReference type="InterPro" id="IPR000276">
    <property type="entry name" value="GPCR_Rhodpsn"/>
</dbReference>
<evidence type="ECO:0000256" key="7">
    <source>
        <dbReference type="ARBA" id="ARBA00023170"/>
    </source>
</evidence>
<dbReference type="InterPro" id="IPR017452">
    <property type="entry name" value="GPCR_Rhodpsn_7TM"/>
</dbReference>
<dbReference type="CDD" id="cd00637">
    <property type="entry name" value="7tm_classA_rhodopsin-like"/>
    <property type="match status" value="2"/>
</dbReference>
<gene>
    <name evidence="12" type="ORF">PLOB_00010453</name>
</gene>
<feature type="transmembrane region" description="Helical" evidence="10">
    <location>
        <begin position="226"/>
        <end position="247"/>
    </location>
</feature>
<comment type="subcellular location">
    <subcellularLocation>
        <location evidence="1">Cell membrane</location>
        <topology evidence="1">Multi-pass membrane protein</topology>
    </subcellularLocation>
</comment>
<feature type="domain" description="G-protein coupled receptors family 1 profile" evidence="11">
    <location>
        <begin position="269"/>
        <end position="508"/>
    </location>
</feature>
<evidence type="ECO:0000256" key="10">
    <source>
        <dbReference type="SAM" id="Phobius"/>
    </source>
</evidence>
<feature type="transmembrane region" description="Helical" evidence="10">
    <location>
        <begin position="288"/>
        <end position="311"/>
    </location>
</feature>
<evidence type="ECO:0000313" key="13">
    <source>
        <dbReference type="Proteomes" id="UP001159405"/>
    </source>
</evidence>
<keyword evidence="8" id="KW-0325">Glycoprotein</keyword>
<evidence type="ECO:0000256" key="5">
    <source>
        <dbReference type="ARBA" id="ARBA00023040"/>
    </source>
</evidence>
<keyword evidence="6 10" id="KW-0472">Membrane</keyword>
<feature type="transmembrane region" description="Helical" evidence="10">
    <location>
        <begin position="488"/>
        <end position="510"/>
    </location>
</feature>
<dbReference type="PANTHER" id="PTHR24246">
    <property type="entry name" value="OLFACTORY RECEPTOR AND ADENOSINE RECEPTOR"/>
    <property type="match status" value="1"/>
</dbReference>
<feature type="transmembrane region" description="Helical" evidence="10">
    <location>
        <begin position="20"/>
        <end position="37"/>
    </location>
</feature>
<feature type="non-terminal residue" evidence="12">
    <location>
        <position position="1"/>
    </location>
</feature>
<dbReference type="PANTHER" id="PTHR24246:SF27">
    <property type="entry name" value="ADENOSINE RECEPTOR, ISOFORM A"/>
    <property type="match status" value="1"/>
</dbReference>
<keyword evidence="5" id="KW-0297">G-protein coupled receptor</keyword>
<feature type="transmembrane region" description="Helical" evidence="10">
    <location>
        <begin position="112"/>
        <end position="136"/>
    </location>
</feature>
<evidence type="ECO:0000259" key="11">
    <source>
        <dbReference type="PROSITE" id="PS50262"/>
    </source>
</evidence>
<evidence type="ECO:0000256" key="3">
    <source>
        <dbReference type="ARBA" id="ARBA00022692"/>
    </source>
</evidence>
<dbReference type="Gene3D" id="1.20.1070.10">
    <property type="entry name" value="Rhodopsin 7-helix transmembrane proteins"/>
    <property type="match status" value="2"/>
</dbReference>
<evidence type="ECO:0000313" key="12">
    <source>
        <dbReference type="EMBL" id="CAH3170063.1"/>
    </source>
</evidence>
<dbReference type="Proteomes" id="UP001159405">
    <property type="component" value="Unassembled WGS sequence"/>
</dbReference>
<reference evidence="12 13" key="1">
    <citation type="submission" date="2022-05" db="EMBL/GenBank/DDBJ databases">
        <authorList>
            <consortium name="Genoscope - CEA"/>
            <person name="William W."/>
        </authorList>
    </citation>
    <scope>NUCLEOTIDE SEQUENCE [LARGE SCALE GENOMIC DNA]</scope>
</reference>
<dbReference type="SUPFAM" id="SSF81321">
    <property type="entry name" value="Family A G protein-coupled receptor-like"/>
    <property type="match status" value="2"/>
</dbReference>
<keyword evidence="3 10" id="KW-0812">Transmembrane</keyword>
<feature type="transmembrane region" description="Helical" evidence="10">
    <location>
        <begin position="194"/>
        <end position="214"/>
    </location>
</feature>
<comment type="caution">
    <text evidence="12">The sequence shown here is derived from an EMBL/GenBank/DDBJ whole genome shotgun (WGS) entry which is preliminary data.</text>
</comment>
<dbReference type="EMBL" id="CALNXK010000153">
    <property type="protein sequence ID" value="CAH3170063.1"/>
    <property type="molecule type" value="Genomic_DNA"/>
</dbReference>
<feature type="transmembrane region" description="Helical" evidence="10">
    <location>
        <begin position="404"/>
        <end position="426"/>
    </location>
</feature>
<feature type="transmembrane region" description="Helical" evidence="10">
    <location>
        <begin position="457"/>
        <end position="476"/>
    </location>
</feature>
<keyword evidence="4 10" id="KW-1133">Transmembrane helix</keyword>